<comment type="similarity">
    <text evidence="1">Belongs to the glycosyltransferase 2 family.</text>
</comment>
<sequence length="263" mass="30791">MSVYKGDRFAYIVEALESMYAQEKVADIFIQKDGPVPQDISEYIEQEYRAGRIVYVGERNENRGLAFSLNQLLEIVLKRDYHYIARMDADDIALASRMQWQYKYMLEHPDVDVVGGFIEEFSNDIAYEKAVHYPLNHDEMYRFFAKRVPLAHVTAFFRRSFFEKAGLYPTISPTNEDTLLWMKGFQSGCRFANIPEILVKVRVGPAFFSRRGGSRKAWSDLQDRILVIKTLGYNISSYFYAWALFMVNIAPSKLKLFLYKRLR</sequence>
<keyword evidence="2" id="KW-0328">Glycosyltransferase</keyword>
<dbReference type="InterPro" id="IPR050834">
    <property type="entry name" value="Glycosyltransf_2"/>
</dbReference>
<dbReference type="InterPro" id="IPR029044">
    <property type="entry name" value="Nucleotide-diphossugar_trans"/>
</dbReference>
<dbReference type="InterPro" id="IPR001173">
    <property type="entry name" value="Glyco_trans_2-like"/>
</dbReference>
<gene>
    <name evidence="5" type="ORF">MNB_SV-10-1461</name>
</gene>
<evidence type="ECO:0000313" key="5">
    <source>
        <dbReference type="EMBL" id="SFV60866.1"/>
    </source>
</evidence>
<dbReference type="SUPFAM" id="SSF53448">
    <property type="entry name" value="Nucleotide-diphospho-sugar transferases"/>
    <property type="match status" value="1"/>
</dbReference>
<dbReference type="GO" id="GO:0016757">
    <property type="term" value="F:glycosyltransferase activity"/>
    <property type="evidence" value="ECO:0007669"/>
    <property type="project" value="UniProtKB-KW"/>
</dbReference>
<dbReference type="PANTHER" id="PTHR43685">
    <property type="entry name" value="GLYCOSYLTRANSFERASE"/>
    <property type="match status" value="1"/>
</dbReference>
<feature type="domain" description="Glycosyltransferase 2-like" evidence="4">
    <location>
        <begin position="9"/>
        <end position="164"/>
    </location>
</feature>
<dbReference type="PANTHER" id="PTHR43685:SF5">
    <property type="entry name" value="GLYCOSYLTRANSFERASE EPSE-RELATED"/>
    <property type="match status" value="1"/>
</dbReference>
<evidence type="ECO:0000256" key="1">
    <source>
        <dbReference type="ARBA" id="ARBA00006739"/>
    </source>
</evidence>
<organism evidence="5">
    <name type="scientific">hydrothermal vent metagenome</name>
    <dbReference type="NCBI Taxonomy" id="652676"/>
    <lineage>
        <taxon>unclassified sequences</taxon>
        <taxon>metagenomes</taxon>
        <taxon>ecological metagenomes</taxon>
    </lineage>
</organism>
<dbReference type="Gene3D" id="3.90.550.10">
    <property type="entry name" value="Spore Coat Polysaccharide Biosynthesis Protein SpsA, Chain A"/>
    <property type="match status" value="1"/>
</dbReference>
<evidence type="ECO:0000256" key="3">
    <source>
        <dbReference type="ARBA" id="ARBA00022679"/>
    </source>
</evidence>
<dbReference type="EMBL" id="FPHL01000023">
    <property type="protein sequence ID" value="SFV60866.1"/>
    <property type="molecule type" value="Genomic_DNA"/>
</dbReference>
<evidence type="ECO:0000256" key="2">
    <source>
        <dbReference type="ARBA" id="ARBA00022676"/>
    </source>
</evidence>
<proteinExistence type="inferred from homology"/>
<name>A0A1W1C513_9ZZZZ</name>
<accession>A0A1W1C513</accession>
<keyword evidence="3 5" id="KW-0808">Transferase</keyword>
<dbReference type="AlphaFoldDB" id="A0A1W1C513"/>
<reference evidence="5" key="1">
    <citation type="submission" date="2016-10" db="EMBL/GenBank/DDBJ databases">
        <authorList>
            <person name="de Groot N.N."/>
        </authorList>
    </citation>
    <scope>NUCLEOTIDE SEQUENCE</scope>
</reference>
<dbReference type="Pfam" id="PF00535">
    <property type="entry name" value="Glycos_transf_2"/>
    <property type="match status" value="1"/>
</dbReference>
<protein>
    <submittedName>
        <fullName evidence="5">Putative glycosyltransferase</fullName>
    </submittedName>
</protein>
<evidence type="ECO:0000259" key="4">
    <source>
        <dbReference type="Pfam" id="PF00535"/>
    </source>
</evidence>